<sequence>MLNRLVKYKERQTIINEYHDDELVNRCGFHFDKIQTDNNSILFMKECKPLRQIDLPAHFKIRKDSQFPNFYVVEWDVSVIEIYFP</sequence>
<dbReference type="Proteomes" id="UP000789845">
    <property type="component" value="Unassembled WGS sequence"/>
</dbReference>
<reference evidence="1" key="1">
    <citation type="submission" date="2021-10" db="EMBL/GenBank/DDBJ databases">
        <authorList>
            <person name="Criscuolo A."/>
        </authorList>
    </citation>
    <scope>NUCLEOTIDE SEQUENCE</scope>
    <source>
        <strain evidence="1">CIP111885</strain>
    </source>
</reference>
<comment type="caution">
    <text evidence="1">The sequence shown here is derived from an EMBL/GenBank/DDBJ whole genome shotgun (WGS) entry which is preliminary data.</text>
</comment>
<evidence type="ECO:0000313" key="1">
    <source>
        <dbReference type="EMBL" id="CAG9607114.1"/>
    </source>
</evidence>
<dbReference type="RefSeq" id="WP_230495393.1">
    <property type="nucleotide sequence ID" value="NZ_CAKJTG010000004.1"/>
</dbReference>
<name>A0A9C7G6Z7_9BACI</name>
<evidence type="ECO:0000313" key="2">
    <source>
        <dbReference type="Proteomes" id="UP000789845"/>
    </source>
</evidence>
<gene>
    <name evidence="1" type="ORF">NEOCIP111885_00804</name>
</gene>
<keyword evidence="2" id="KW-1185">Reference proteome</keyword>
<organism evidence="1 2">
    <name type="scientific">Pseudoneobacillus rhizosphaerae</name>
    <dbReference type="NCBI Taxonomy" id="2880968"/>
    <lineage>
        <taxon>Bacteria</taxon>
        <taxon>Bacillati</taxon>
        <taxon>Bacillota</taxon>
        <taxon>Bacilli</taxon>
        <taxon>Bacillales</taxon>
        <taxon>Bacillaceae</taxon>
        <taxon>Pseudoneobacillus</taxon>
    </lineage>
</organism>
<accession>A0A9C7G6Z7</accession>
<proteinExistence type="predicted"/>
<dbReference type="AlphaFoldDB" id="A0A9C7G6Z7"/>
<protein>
    <submittedName>
        <fullName evidence="1">Uncharacterized protein</fullName>
    </submittedName>
</protein>
<dbReference type="EMBL" id="CAKJTG010000004">
    <property type="protein sequence ID" value="CAG9607114.1"/>
    <property type="molecule type" value="Genomic_DNA"/>
</dbReference>